<keyword evidence="1" id="KW-1133">Transmembrane helix</keyword>
<gene>
    <name evidence="2" type="ORF">GS03_01702</name>
</gene>
<name>A0A4P7PTB8_9FLAO</name>
<accession>A0A4P7PTB8</accession>
<organism evidence="2 3">
    <name type="scientific">Flavobacterium sangjuense</name>
    <dbReference type="NCBI Taxonomy" id="2518177"/>
    <lineage>
        <taxon>Bacteria</taxon>
        <taxon>Pseudomonadati</taxon>
        <taxon>Bacteroidota</taxon>
        <taxon>Flavobacteriia</taxon>
        <taxon>Flavobacteriales</taxon>
        <taxon>Flavobacteriaceae</taxon>
        <taxon>Flavobacterium</taxon>
    </lineage>
</organism>
<evidence type="ECO:0000256" key="1">
    <source>
        <dbReference type="SAM" id="Phobius"/>
    </source>
</evidence>
<proteinExistence type="predicted"/>
<evidence type="ECO:0000313" key="2">
    <source>
        <dbReference type="EMBL" id="QBZ98197.1"/>
    </source>
</evidence>
<dbReference type="AlphaFoldDB" id="A0A4P7PTB8"/>
<sequence>MRKITLILLSLLTLVNLVLVIIALTQPTSSLYPYRFVIGISLLMFGGFLRRHILKYREDSKE</sequence>
<dbReference type="EMBL" id="CP038810">
    <property type="protein sequence ID" value="QBZ98197.1"/>
    <property type="molecule type" value="Genomic_DNA"/>
</dbReference>
<keyword evidence="3" id="KW-1185">Reference proteome</keyword>
<feature type="transmembrane region" description="Helical" evidence="1">
    <location>
        <begin position="33"/>
        <end position="49"/>
    </location>
</feature>
<keyword evidence="1" id="KW-0472">Membrane</keyword>
<dbReference type="KEGG" id="fsn:GS03_01702"/>
<protein>
    <submittedName>
        <fullName evidence="2">Uncharacterized protein</fullName>
    </submittedName>
</protein>
<reference evidence="2 3" key="1">
    <citation type="submission" date="2019-04" db="EMBL/GenBank/DDBJ databases">
        <title>Flavobacterium sp. GS03.</title>
        <authorList>
            <person name="Kim H."/>
        </authorList>
    </citation>
    <scope>NUCLEOTIDE SEQUENCE [LARGE SCALE GENOMIC DNA]</scope>
    <source>
        <strain evidence="2 3">GS03</strain>
    </source>
</reference>
<keyword evidence="1" id="KW-0812">Transmembrane</keyword>
<dbReference type="Proteomes" id="UP000296862">
    <property type="component" value="Chromosome"/>
</dbReference>
<evidence type="ECO:0000313" key="3">
    <source>
        <dbReference type="Proteomes" id="UP000296862"/>
    </source>
</evidence>